<gene>
    <name evidence="3" type="ORF">F1189_16905</name>
</gene>
<keyword evidence="4" id="KW-1185">Reference proteome</keyword>
<dbReference type="AlphaFoldDB" id="A0A5M6ITP6"/>
<name>A0A5M6ITP6_9PROT</name>
<protein>
    <submittedName>
        <fullName evidence="3">Outer membrane lipoprotein carrier protein LolA</fullName>
    </submittedName>
</protein>
<evidence type="ECO:0000313" key="3">
    <source>
        <dbReference type="EMBL" id="KAA5610918.1"/>
    </source>
</evidence>
<comment type="caution">
    <text evidence="3">The sequence shown here is derived from an EMBL/GenBank/DDBJ whole genome shotgun (WGS) entry which is preliminary data.</text>
</comment>
<evidence type="ECO:0000256" key="1">
    <source>
        <dbReference type="ARBA" id="ARBA00022729"/>
    </source>
</evidence>
<dbReference type="RefSeq" id="WP_150042014.1">
    <property type="nucleotide sequence ID" value="NZ_OW485601.1"/>
</dbReference>
<feature type="chain" id="PRO_5024451194" evidence="2">
    <location>
        <begin position="29"/>
        <end position="219"/>
    </location>
</feature>
<keyword evidence="3" id="KW-0449">Lipoprotein</keyword>
<evidence type="ECO:0000313" key="4">
    <source>
        <dbReference type="Proteomes" id="UP000325255"/>
    </source>
</evidence>
<dbReference type="EMBL" id="VWPK01000026">
    <property type="protein sequence ID" value="KAA5610918.1"/>
    <property type="molecule type" value="Genomic_DNA"/>
</dbReference>
<organism evidence="3 4">
    <name type="scientific">Rhodovastum atsumiense</name>
    <dbReference type="NCBI Taxonomy" id="504468"/>
    <lineage>
        <taxon>Bacteria</taxon>
        <taxon>Pseudomonadati</taxon>
        <taxon>Pseudomonadota</taxon>
        <taxon>Alphaproteobacteria</taxon>
        <taxon>Acetobacterales</taxon>
        <taxon>Acetobacteraceae</taxon>
        <taxon>Rhodovastum</taxon>
    </lineage>
</organism>
<accession>A0A5M6ITP6</accession>
<reference evidence="3 4" key="1">
    <citation type="submission" date="2019-09" db="EMBL/GenBank/DDBJ databases">
        <title>Genome sequence of Rhodovastum atsumiense, a diverse member of the Acetobacteraceae family of non-sulfur purple photosynthetic bacteria.</title>
        <authorList>
            <person name="Meyer T."/>
            <person name="Kyndt J."/>
        </authorList>
    </citation>
    <scope>NUCLEOTIDE SEQUENCE [LARGE SCALE GENOMIC DNA]</scope>
    <source>
        <strain evidence="3 4">DSM 21279</strain>
    </source>
</reference>
<dbReference type="CDD" id="cd16325">
    <property type="entry name" value="LolA"/>
    <property type="match status" value="1"/>
</dbReference>
<dbReference type="SUPFAM" id="SSF89392">
    <property type="entry name" value="Prokaryotic lipoproteins and lipoprotein localization factors"/>
    <property type="match status" value="1"/>
</dbReference>
<dbReference type="InterPro" id="IPR004564">
    <property type="entry name" value="OM_lipoprot_carrier_LolA-like"/>
</dbReference>
<dbReference type="PANTHER" id="PTHR35869">
    <property type="entry name" value="OUTER-MEMBRANE LIPOPROTEIN CARRIER PROTEIN"/>
    <property type="match status" value="1"/>
</dbReference>
<dbReference type="Pfam" id="PF03548">
    <property type="entry name" value="LolA"/>
    <property type="match status" value="1"/>
</dbReference>
<dbReference type="InterPro" id="IPR029046">
    <property type="entry name" value="LolA/LolB/LppX"/>
</dbReference>
<dbReference type="PANTHER" id="PTHR35869:SF1">
    <property type="entry name" value="OUTER-MEMBRANE LIPOPROTEIN CARRIER PROTEIN"/>
    <property type="match status" value="1"/>
</dbReference>
<dbReference type="OrthoDB" id="9800501at2"/>
<feature type="signal peptide" evidence="2">
    <location>
        <begin position="1"/>
        <end position="28"/>
    </location>
</feature>
<keyword evidence="1 2" id="KW-0732">Signal</keyword>
<dbReference type="Gene3D" id="2.50.20.10">
    <property type="entry name" value="Lipoprotein localisation LolA/LolB/LppX"/>
    <property type="match status" value="1"/>
</dbReference>
<dbReference type="Proteomes" id="UP000325255">
    <property type="component" value="Unassembled WGS sequence"/>
</dbReference>
<proteinExistence type="predicted"/>
<sequence>MQTMIPSLLLNRRALLLLPLLAPAAARAQGIAAAPSPRDRADLARIETYLDGLRSLKARFLQVAPDGSTAEGTAWLERPGRMRFEYDPPSPLLMVAGHGLFFFHDSQLRQTTNLPLSATPLGLLLRDNLRLSGDVTVTGVSRLPGQIQVAMVRTNSPQDGSLSLVFADNPLQLRQWSVVDSRRQETRVTLFDIRLGGSFDPKLFTFTPQDGSGQPNGGG</sequence>
<evidence type="ECO:0000256" key="2">
    <source>
        <dbReference type="SAM" id="SignalP"/>
    </source>
</evidence>